<protein>
    <submittedName>
        <fullName evidence="1">Uncharacterized protein</fullName>
    </submittedName>
</protein>
<accession>A0ABU7E6A2</accession>
<name>A0ABU7E6A2_9TELE</name>
<gene>
    <name evidence="1" type="ORF">CHARACLAT_028642</name>
</gene>
<comment type="caution">
    <text evidence="1">The sequence shown here is derived from an EMBL/GenBank/DDBJ whole genome shotgun (WGS) entry which is preliminary data.</text>
</comment>
<dbReference type="EMBL" id="JAHUTJ010044850">
    <property type="protein sequence ID" value="MED6282104.1"/>
    <property type="molecule type" value="Genomic_DNA"/>
</dbReference>
<evidence type="ECO:0000313" key="1">
    <source>
        <dbReference type="EMBL" id="MED6282104.1"/>
    </source>
</evidence>
<dbReference type="Proteomes" id="UP001352852">
    <property type="component" value="Unassembled WGS sequence"/>
</dbReference>
<organism evidence="1 2">
    <name type="scientific">Characodon lateralis</name>
    <dbReference type="NCBI Taxonomy" id="208331"/>
    <lineage>
        <taxon>Eukaryota</taxon>
        <taxon>Metazoa</taxon>
        <taxon>Chordata</taxon>
        <taxon>Craniata</taxon>
        <taxon>Vertebrata</taxon>
        <taxon>Euteleostomi</taxon>
        <taxon>Actinopterygii</taxon>
        <taxon>Neopterygii</taxon>
        <taxon>Teleostei</taxon>
        <taxon>Neoteleostei</taxon>
        <taxon>Acanthomorphata</taxon>
        <taxon>Ovalentaria</taxon>
        <taxon>Atherinomorphae</taxon>
        <taxon>Cyprinodontiformes</taxon>
        <taxon>Goodeidae</taxon>
        <taxon>Characodon</taxon>
    </lineage>
</organism>
<proteinExistence type="predicted"/>
<keyword evidence="2" id="KW-1185">Reference proteome</keyword>
<sequence length="121" mass="13417">MGTFYPYSLSWSSKEEHTPGLNCTSLAWSYFCNAPHHQRVSQSSVLKPFLFAIHTITMGTDHPITFNQPKRAHITPLSIGASLAPLAACIKSKSLMLAYKVLHESAPIYLNVVPMVDVTAW</sequence>
<reference evidence="1 2" key="1">
    <citation type="submission" date="2021-06" db="EMBL/GenBank/DDBJ databases">
        <authorList>
            <person name="Palmer J.M."/>
        </authorList>
    </citation>
    <scope>NUCLEOTIDE SEQUENCE [LARGE SCALE GENOMIC DNA]</scope>
    <source>
        <strain evidence="1 2">CL_MEX2019</strain>
        <tissue evidence="1">Muscle</tissue>
    </source>
</reference>
<evidence type="ECO:0000313" key="2">
    <source>
        <dbReference type="Proteomes" id="UP001352852"/>
    </source>
</evidence>